<dbReference type="InterPro" id="IPR014710">
    <property type="entry name" value="RmlC-like_jellyroll"/>
</dbReference>
<dbReference type="InterPro" id="IPR000595">
    <property type="entry name" value="cNMP-bd_dom"/>
</dbReference>
<dbReference type="PANTHER" id="PTHR43065:SF48">
    <property type="entry name" value="HISTIDINE KINASE"/>
    <property type="match status" value="1"/>
</dbReference>
<organism evidence="6 7">
    <name type="scientific">Nibrella saemangeumensis</name>
    <dbReference type="NCBI Taxonomy" id="1084526"/>
    <lineage>
        <taxon>Bacteria</taxon>
        <taxon>Pseudomonadati</taxon>
        <taxon>Bacteroidota</taxon>
        <taxon>Cytophagia</taxon>
        <taxon>Cytophagales</taxon>
        <taxon>Spirosomataceae</taxon>
        <taxon>Nibrella</taxon>
    </lineage>
</organism>
<feature type="domain" description="Histidine kinase" evidence="5">
    <location>
        <begin position="297"/>
        <end position="468"/>
    </location>
</feature>
<dbReference type="SUPFAM" id="SSF47384">
    <property type="entry name" value="Homodimeric domain of signal transducing histidine kinase"/>
    <property type="match status" value="1"/>
</dbReference>
<protein>
    <recommendedName>
        <fullName evidence="2">histidine kinase</fullName>
        <ecNumber evidence="2">2.7.13.3</ecNumber>
    </recommendedName>
</protein>
<comment type="catalytic activity">
    <reaction evidence="1">
        <text>ATP + protein L-histidine = ADP + protein N-phospho-L-histidine.</text>
        <dbReference type="EC" id="2.7.13.3"/>
    </reaction>
</comment>
<dbReference type="PROSITE" id="PS50109">
    <property type="entry name" value="HIS_KIN"/>
    <property type="match status" value="1"/>
</dbReference>
<dbReference type="InterPro" id="IPR036097">
    <property type="entry name" value="HisK_dim/P_sf"/>
</dbReference>
<name>A0ABP8NBK5_9BACT</name>
<dbReference type="PROSITE" id="PS50042">
    <property type="entry name" value="CNMP_BINDING_3"/>
    <property type="match status" value="1"/>
</dbReference>
<sequence>MQPLSVDDIRKIIALSDLPDEHLQWILDHSEYSTYEDGTQLKKTGDEADVLIMILEGKVSFYFDHSGRLVYYFYYANDDLTGGVGGLFPYSRMKVYPGCSFAVGHLRCLKLHKTHFPELEHLNPDLIQRLTGYMTERAKLVATMKSQHEKVSALGQLAAGIAHELNNPVAAIHRFASELNKRLTRNYELTKNLLACHLTPDSIQRIHARVEEIERTPAQPIKRTAVQRMQDEDELSDWLEDNGLAEREIAETLADAGFSVDDLEDIRTRVGQEALNAVLPWLENLLSSHKILQEMGEASSRTSHLVDSIKSHVQMDRSQALQPTNIHEDIENTLLLTGFKLREKNIEVAKKFCQNLPPVPAYISELNQVWTNLIDNAVFALGPNGKLTIETSCDPQHVTVSILDTGTGIPPENLSRIFDPFFTTKKVGEGAGIGLDIVNRVMKLHKGAITVTSKPGRTEFVVTLPVAQQ</sequence>
<dbReference type="RefSeq" id="WP_345246209.1">
    <property type="nucleotide sequence ID" value="NZ_BAABHD010000070.1"/>
</dbReference>
<dbReference type="SMART" id="SM00387">
    <property type="entry name" value="HATPase_c"/>
    <property type="match status" value="1"/>
</dbReference>
<dbReference type="Pfam" id="PF02518">
    <property type="entry name" value="HATPase_c"/>
    <property type="match status" value="1"/>
</dbReference>
<dbReference type="EMBL" id="BAABHD010000070">
    <property type="protein sequence ID" value="GAA4462559.1"/>
    <property type="molecule type" value="Genomic_DNA"/>
</dbReference>
<evidence type="ECO:0000256" key="2">
    <source>
        <dbReference type="ARBA" id="ARBA00012438"/>
    </source>
</evidence>
<dbReference type="Gene3D" id="2.60.120.10">
    <property type="entry name" value="Jelly Rolls"/>
    <property type="match status" value="1"/>
</dbReference>
<comment type="caution">
    <text evidence="6">The sequence shown here is derived from an EMBL/GenBank/DDBJ whole genome shotgun (WGS) entry which is preliminary data.</text>
</comment>
<dbReference type="PANTHER" id="PTHR43065">
    <property type="entry name" value="SENSOR HISTIDINE KINASE"/>
    <property type="match status" value="1"/>
</dbReference>
<dbReference type="PRINTS" id="PR00344">
    <property type="entry name" value="BCTRLSENSOR"/>
</dbReference>
<dbReference type="InterPro" id="IPR036890">
    <property type="entry name" value="HATPase_C_sf"/>
</dbReference>
<dbReference type="GO" id="GO:0005524">
    <property type="term" value="F:ATP binding"/>
    <property type="evidence" value="ECO:0007669"/>
    <property type="project" value="UniProtKB-KW"/>
</dbReference>
<evidence type="ECO:0000256" key="1">
    <source>
        <dbReference type="ARBA" id="ARBA00000085"/>
    </source>
</evidence>
<feature type="domain" description="Cyclic nucleotide-binding" evidence="4">
    <location>
        <begin position="14"/>
        <end position="137"/>
    </location>
</feature>
<evidence type="ECO:0000259" key="5">
    <source>
        <dbReference type="PROSITE" id="PS50109"/>
    </source>
</evidence>
<dbReference type="SUPFAM" id="SSF51206">
    <property type="entry name" value="cAMP-binding domain-like"/>
    <property type="match status" value="1"/>
</dbReference>
<dbReference type="EC" id="2.7.13.3" evidence="2"/>
<reference evidence="7" key="1">
    <citation type="journal article" date="2019" name="Int. J. Syst. Evol. Microbiol.">
        <title>The Global Catalogue of Microorganisms (GCM) 10K type strain sequencing project: providing services to taxonomists for standard genome sequencing and annotation.</title>
        <authorList>
            <consortium name="The Broad Institute Genomics Platform"/>
            <consortium name="The Broad Institute Genome Sequencing Center for Infectious Disease"/>
            <person name="Wu L."/>
            <person name="Ma J."/>
        </authorList>
    </citation>
    <scope>NUCLEOTIDE SEQUENCE [LARGE SCALE GENOMIC DNA]</scope>
    <source>
        <strain evidence="7">JCM 17927</strain>
    </source>
</reference>
<dbReference type="CDD" id="cd00038">
    <property type="entry name" value="CAP_ED"/>
    <property type="match status" value="1"/>
</dbReference>
<keyword evidence="7" id="KW-1185">Reference proteome</keyword>
<dbReference type="InterPro" id="IPR003594">
    <property type="entry name" value="HATPase_dom"/>
</dbReference>
<evidence type="ECO:0000313" key="7">
    <source>
        <dbReference type="Proteomes" id="UP001501175"/>
    </source>
</evidence>
<dbReference type="InterPro" id="IPR005467">
    <property type="entry name" value="His_kinase_dom"/>
</dbReference>
<dbReference type="InterPro" id="IPR003661">
    <property type="entry name" value="HisK_dim/P_dom"/>
</dbReference>
<dbReference type="SUPFAM" id="SSF55874">
    <property type="entry name" value="ATPase domain of HSP90 chaperone/DNA topoisomerase II/histidine kinase"/>
    <property type="match status" value="1"/>
</dbReference>
<evidence type="ECO:0000256" key="3">
    <source>
        <dbReference type="ARBA" id="ARBA00022553"/>
    </source>
</evidence>
<keyword evidence="6" id="KW-0547">Nucleotide-binding</keyword>
<keyword evidence="6" id="KW-0067">ATP-binding</keyword>
<accession>A0ABP8NBK5</accession>
<dbReference type="Gene3D" id="3.30.565.10">
    <property type="entry name" value="Histidine kinase-like ATPase, C-terminal domain"/>
    <property type="match status" value="1"/>
</dbReference>
<evidence type="ECO:0000259" key="4">
    <source>
        <dbReference type="PROSITE" id="PS50042"/>
    </source>
</evidence>
<dbReference type="CDD" id="cd00082">
    <property type="entry name" value="HisKA"/>
    <property type="match status" value="1"/>
</dbReference>
<gene>
    <name evidence="6" type="ORF">GCM10023189_39380</name>
</gene>
<dbReference type="Proteomes" id="UP001501175">
    <property type="component" value="Unassembled WGS sequence"/>
</dbReference>
<dbReference type="Gene3D" id="1.10.287.130">
    <property type="match status" value="1"/>
</dbReference>
<proteinExistence type="predicted"/>
<dbReference type="InterPro" id="IPR004358">
    <property type="entry name" value="Sig_transdc_His_kin-like_C"/>
</dbReference>
<dbReference type="InterPro" id="IPR018490">
    <property type="entry name" value="cNMP-bd_dom_sf"/>
</dbReference>
<keyword evidence="3" id="KW-0597">Phosphoprotein</keyword>
<evidence type="ECO:0000313" key="6">
    <source>
        <dbReference type="EMBL" id="GAA4462559.1"/>
    </source>
</evidence>